<dbReference type="GO" id="GO:0006744">
    <property type="term" value="P:ubiquinone biosynthetic process"/>
    <property type="evidence" value="ECO:0007669"/>
    <property type="project" value="UniProtKB-UniRule"/>
</dbReference>
<sequence length="84" mass="9361">MIPNELLNTLASQLTQVLPGASGAARLAQEEIQNNVKVLLSSALSKLDLVTREEFDAQTEVLHKTREMIEQLEKKVAEMEQKEA</sequence>
<evidence type="ECO:0000313" key="2">
    <source>
        <dbReference type="EMBL" id="GLQ32518.1"/>
    </source>
</evidence>
<feature type="coiled-coil region" evidence="1">
    <location>
        <begin position="55"/>
        <end position="82"/>
    </location>
</feature>
<evidence type="ECO:0000256" key="1">
    <source>
        <dbReference type="HAMAP-Rule" id="MF_02216"/>
    </source>
</evidence>
<dbReference type="PANTHER" id="PTHR38040">
    <property type="entry name" value="UBIQUINONE BIOSYNTHESIS ACCESSORY FACTOR UBIK"/>
    <property type="match status" value="1"/>
</dbReference>
<dbReference type="RefSeq" id="WP_284382536.1">
    <property type="nucleotide sequence ID" value="NZ_BSNM01000016.1"/>
</dbReference>
<dbReference type="PANTHER" id="PTHR38040:SF1">
    <property type="entry name" value="UBIQUINONE BIOSYNTHESIS ACCESSORY FACTOR UBIK"/>
    <property type="match status" value="1"/>
</dbReference>
<dbReference type="InterPro" id="IPR007475">
    <property type="entry name" value="UbiK"/>
</dbReference>
<comment type="subcellular location">
    <subcellularLocation>
        <location evidence="1">Cytoplasm</location>
    </subcellularLocation>
</comment>
<dbReference type="Proteomes" id="UP001161389">
    <property type="component" value="Unassembled WGS sequence"/>
</dbReference>
<reference evidence="2" key="1">
    <citation type="journal article" date="2014" name="Int. J. Syst. Evol. Microbiol.">
        <title>Complete genome sequence of Corynebacterium casei LMG S-19264T (=DSM 44701T), isolated from a smear-ripened cheese.</title>
        <authorList>
            <consortium name="US DOE Joint Genome Institute (JGI-PGF)"/>
            <person name="Walter F."/>
            <person name="Albersmeier A."/>
            <person name="Kalinowski J."/>
            <person name="Ruckert C."/>
        </authorList>
    </citation>
    <scope>NUCLEOTIDE SEQUENCE</scope>
    <source>
        <strain evidence="2">NBRC 110071</strain>
    </source>
</reference>
<proteinExistence type="inferred from homology"/>
<gene>
    <name evidence="1" type="primary">ubiK</name>
    <name evidence="2" type="ORF">GCM10007876_29970</name>
</gene>
<keyword evidence="1" id="KW-0175">Coiled coil</keyword>
<keyword evidence="1" id="KW-0963">Cytoplasm</keyword>
<keyword evidence="1" id="KW-0831">Ubiquinone biosynthesis</keyword>
<accession>A0AA37W8I7</accession>
<dbReference type="HAMAP" id="MF_02216">
    <property type="entry name" value="UbiK"/>
    <property type="match status" value="1"/>
</dbReference>
<dbReference type="Pfam" id="PF04380">
    <property type="entry name" value="BMFP"/>
    <property type="match status" value="1"/>
</dbReference>
<keyword evidence="3" id="KW-1185">Reference proteome</keyword>
<dbReference type="GO" id="GO:0005829">
    <property type="term" value="C:cytosol"/>
    <property type="evidence" value="ECO:0007669"/>
    <property type="project" value="TreeGrafter"/>
</dbReference>
<name>A0AA37W8I7_9GAMM</name>
<organism evidence="2 3">
    <name type="scientific">Litoribrevibacter albus</name>
    <dbReference type="NCBI Taxonomy" id="1473156"/>
    <lineage>
        <taxon>Bacteria</taxon>
        <taxon>Pseudomonadati</taxon>
        <taxon>Pseudomonadota</taxon>
        <taxon>Gammaproteobacteria</taxon>
        <taxon>Oceanospirillales</taxon>
        <taxon>Oceanospirillaceae</taxon>
        <taxon>Litoribrevibacter</taxon>
    </lineage>
</organism>
<dbReference type="AlphaFoldDB" id="A0AA37W8I7"/>
<comment type="caution">
    <text evidence="2">The sequence shown here is derived from an EMBL/GenBank/DDBJ whole genome shotgun (WGS) entry which is preliminary data.</text>
</comment>
<evidence type="ECO:0000313" key="3">
    <source>
        <dbReference type="Proteomes" id="UP001161389"/>
    </source>
</evidence>
<protein>
    <recommendedName>
        <fullName evidence="1">Ubiquinone biosynthesis accessory factor UbiK</fullName>
    </recommendedName>
</protein>
<dbReference type="EMBL" id="BSNM01000016">
    <property type="protein sequence ID" value="GLQ32518.1"/>
    <property type="molecule type" value="Genomic_DNA"/>
</dbReference>
<comment type="function">
    <text evidence="1">Required for efficient ubiquinone (coenzyme Q) biosynthesis. UbiK is probably an accessory factor of Ubi enzymes and facilitates ubiquinone biosynthesis by acting as an assembly factor, a targeting factor, or both.</text>
</comment>
<comment type="pathway">
    <text evidence="1">Cofactor biosynthesis; ubiquinone biosynthesis.</text>
</comment>
<comment type="similarity">
    <text evidence="1">Belongs to the UbiK family.</text>
</comment>
<reference evidence="2" key="2">
    <citation type="submission" date="2023-01" db="EMBL/GenBank/DDBJ databases">
        <title>Draft genome sequence of Litoribrevibacter albus strain NBRC 110071.</title>
        <authorList>
            <person name="Sun Q."/>
            <person name="Mori K."/>
        </authorList>
    </citation>
    <scope>NUCLEOTIDE SEQUENCE</scope>
    <source>
        <strain evidence="2">NBRC 110071</strain>
    </source>
</reference>